<gene>
    <name evidence="1" type="ORF">Sjap_012424</name>
</gene>
<evidence type="ECO:0000313" key="2">
    <source>
        <dbReference type="Proteomes" id="UP001417504"/>
    </source>
</evidence>
<proteinExistence type="predicted"/>
<protein>
    <submittedName>
        <fullName evidence="1">Uncharacterized protein</fullName>
    </submittedName>
</protein>
<evidence type="ECO:0000313" key="1">
    <source>
        <dbReference type="EMBL" id="KAK9122822.1"/>
    </source>
</evidence>
<comment type="caution">
    <text evidence="1">The sequence shown here is derived from an EMBL/GenBank/DDBJ whole genome shotgun (WGS) entry which is preliminary data.</text>
</comment>
<dbReference type="EMBL" id="JBBNAE010000005">
    <property type="protein sequence ID" value="KAK9122822.1"/>
    <property type="molecule type" value="Genomic_DNA"/>
</dbReference>
<reference evidence="1 2" key="1">
    <citation type="submission" date="2024-01" db="EMBL/GenBank/DDBJ databases">
        <title>Genome assemblies of Stephania.</title>
        <authorList>
            <person name="Yang L."/>
        </authorList>
    </citation>
    <scope>NUCLEOTIDE SEQUENCE [LARGE SCALE GENOMIC DNA]</scope>
    <source>
        <strain evidence="1">QJT</strain>
        <tissue evidence="1">Leaf</tissue>
    </source>
</reference>
<keyword evidence="2" id="KW-1185">Reference proteome</keyword>
<organism evidence="1 2">
    <name type="scientific">Stephania japonica</name>
    <dbReference type="NCBI Taxonomy" id="461633"/>
    <lineage>
        <taxon>Eukaryota</taxon>
        <taxon>Viridiplantae</taxon>
        <taxon>Streptophyta</taxon>
        <taxon>Embryophyta</taxon>
        <taxon>Tracheophyta</taxon>
        <taxon>Spermatophyta</taxon>
        <taxon>Magnoliopsida</taxon>
        <taxon>Ranunculales</taxon>
        <taxon>Menispermaceae</taxon>
        <taxon>Menispermoideae</taxon>
        <taxon>Cissampelideae</taxon>
        <taxon>Stephania</taxon>
    </lineage>
</organism>
<name>A0AAP0IXX8_9MAGN</name>
<dbReference type="AlphaFoldDB" id="A0AAP0IXX8"/>
<sequence>MLWTVSFGIVREGQQGDASYQRCNEMVDNSYCPDESVDRLMLEVSRATGVSIGG</sequence>
<accession>A0AAP0IXX8</accession>
<dbReference type="Proteomes" id="UP001417504">
    <property type="component" value="Unassembled WGS sequence"/>
</dbReference>